<evidence type="ECO:0000256" key="3">
    <source>
        <dbReference type="ARBA" id="ARBA00022989"/>
    </source>
</evidence>
<evidence type="ECO:0000256" key="5">
    <source>
        <dbReference type="ARBA" id="ARBA00034309"/>
    </source>
</evidence>
<dbReference type="GO" id="GO:0016020">
    <property type="term" value="C:membrane"/>
    <property type="evidence" value="ECO:0007669"/>
    <property type="project" value="UniProtKB-SubCell"/>
</dbReference>
<dbReference type="InterPro" id="IPR030431">
    <property type="entry name" value="ENTREP1-3"/>
</dbReference>
<dbReference type="AlphaFoldDB" id="A0AAD9DR95"/>
<proteinExistence type="inferred from homology"/>
<comment type="caution">
    <text evidence="7">The sequence shown here is derived from an EMBL/GenBank/DDBJ whole genome shotgun (WGS) entry which is preliminary data.</text>
</comment>
<feature type="transmembrane region" description="Helical" evidence="6">
    <location>
        <begin position="118"/>
        <end position="141"/>
    </location>
</feature>
<comment type="similarity">
    <text evidence="5">Belongs to the ENTREP family.</text>
</comment>
<dbReference type="EMBL" id="JAROKS010000019">
    <property type="protein sequence ID" value="KAK1792210.1"/>
    <property type="molecule type" value="Genomic_DNA"/>
</dbReference>
<dbReference type="InterPro" id="IPR007237">
    <property type="entry name" value="CD20-like"/>
</dbReference>
<keyword evidence="8" id="KW-1185">Reference proteome</keyword>
<evidence type="ECO:0000256" key="2">
    <source>
        <dbReference type="ARBA" id="ARBA00022692"/>
    </source>
</evidence>
<feature type="transmembrane region" description="Helical" evidence="6">
    <location>
        <begin position="199"/>
        <end position="222"/>
    </location>
</feature>
<organism evidence="7 8">
    <name type="scientific">Electrophorus voltai</name>
    <dbReference type="NCBI Taxonomy" id="2609070"/>
    <lineage>
        <taxon>Eukaryota</taxon>
        <taxon>Metazoa</taxon>
        <taxon>Chordata</taxon>
        <taxon>Craniata</taxon>
        <taxon>Vertebrata</taxon>
        <taxon>Euteleostomi</taxon>
        <taxon>Actinopterygii</taxon>
        <taxon>Neopterygii</taxon>
        <taxon>Teleostei</taxon>
        <taxon>Ostariophysi</taxon>
        <taxon>Gymnotiformes</taxon>
        <taxon>Gymnotoidei</taxon>
        <taxon>Gymnotidae</taxon>
        <taxon>Electrophorus</taxon>
    </lineage>
</organism>
<evidence type="ECO:0000313" key="8">
    <source>
        <dbReference type="Proteomes" id="UP001239994"/>
    </source>
</evidence>
<sequence length="578" mass="63042">MSLPVVLPGSCCRLTGASFAPHFSDSFYRSRDRRMPAAPSRTPGSQSGLIPEWPPGRPLLSLGLLQLVLGCAMVALSFGALSLSSSPPIRNSCPFWAGSSVILSGIIGLTTWKRPMLLLVNLFVLLSVVCILLNLAAFILCCQGAQLVSNSNFCQLSERGDICNCCAESPSSQCQDEKLLRIYAGHSCETMRILLKKVLFALCALNALTTAVCLIAAALRYLQIFSARRPCMVEVQNVPEEREEQQRFSDPEEFVPPAPPPSYFSTIYSCTPRLARRMFGDSVIPLPHIYGARIKGVEVFCPLDPPPPYEAVAAVETPPLLVQGSEAQVSDPTEGLSCCSVMDIVNDGRCLPGPTPSPPRCPVPPVQVPIAAKVSRKARRPRTRRSNSDPVLLDLAAKVMRCEAATQTEMGAGPTAVTMRRGRGPRRPRPSSMVDYQSYRDTKLLVAQFLQQSSSCSLTREVRELIDSITSVLRSDEEHMEEVLRCACLIDQVMSGSGGSSRATQTRQPRWDCTSNTVPLRKQPGLLHLRSCGDLSTFTLAELHLASKEARSGSRPGARRLLHERPHSLMGVSQETVI</sequence>
<dbReference type="Pfam" id="PF04103">
    <property type="entry name" value="CD20"/>
    <property type="match status" value="1"/>
</dbReference>
<accession>A0AAD9DR95</accession>
<reference evidence="7" key="1">
    <citation type="submission" date="2023-03" db="EMBL/GenBank/DDBJ databases">
        <title>Electrophorus voltai genome.</title>
        <authorList>
            <person name="Bian C."/>
        </authorList>
    </citation>
    <scope>NUCLEOTIDE SEQUENCE</scope>
    <source>
        <strain evidence="7">CB-2022</strain>
        <tissue evidence="7">Muscle</tissue>
    </source>
</reference>
<evidence type="ECO:0000256" key="4">
    <source>
        <dbReference type="ARBA" id="ARBA00023136"/>
    </source>
</evidence>
<comment type="subcellular location">
    <subcellularLocation>
        <location evidence="1">Membrane</location>
        <topology evidence="1">Multi-pass membrane protein</topology>
    </subcellularLocation>
</comment>
<dbReference type="Proteomes" id="UP001239994">
    <property type="component" value="Unassembled WGS sequence"/>
</dbReference>
<evidence type="ECO:0000313" key="7">
    <source>
        <dbReference type="EMBL" id="KAK1792210.1"/>
    </source>
</evidence>
<keyword evidence="3 6" id="KW-1133">Transmembrane helix</keyword>
<feature type="transmembrane region" description="Helical" evidence="6">
    <location>
        <begin position="59"/>
        <end position="81"/>
    </location>
</feature>
<dbReference type="PANTHER" id="PTHR17615:SF8">
    <property type="entry name" value="ENDOSOMAL TRANSMEMBRANE EPSIN INTERACTOR 1"/>
    <property type="match status" value="1"/>
</dbReference>
<keyword evidence="2 6" id="KW-0812">Transmembrane</keyword>
<evidence type="ECO:0000256" key="6">
    <source>
        <dbReference type="SAM" id="Phobius"/>
    </source>
</evidence>
<name>A0AAD9DR95_9TELE</name>
<keyword evidence="4 6" id="KW-0472">Membrane</keyword>
<dbReference type="PANTHER" id="PTHR17615">
    <property type="entry name" value="PROTEIN FAM189A"/>
    <property type="match status" value="1"/>
</dbReference>
<protein>
    <recommendedName>
        <fullName evidence="9">Family with sequence similarity 189 member A2</fullName>
    </recommendedName>
</protein>
<feature type="transmembrane region" description="Helical" evidence="6">
    <location>
        <begin position="93"/>
        <end position="112"/>
    </location>
</feature>
<evidence type="ECO:0008006" key="9">
    <source>
        <dbReference type="Google" id="ProtNLM"/>
    </source>
</evidence>
<gene>
    <name evidence="7" type="ORF">P4O66_012166</name>
</gene>
<evidence type="ECO:0000256" key="1">
    <source>
        <dbReference type="ARBA" id="ARBA00004141"/>
    </source>
</evidence>